<evidence type="ECO:0000256" key="1">
    <source>
        <dbReference type="ARBA" id="ARBA00022729"/>
    </source>
</evidence>
<proteinExistence type="predicted"/>
<dbReference type="SMART" id="SM00209">
    <property type="entry name" value="TSP1"/>
    <property type="match status" value="4"/>
</dbReference>
<dbReference type="Gene3D" id="2.20.100.10">
    <property type="entry name" value="Thrombospondin type-1 (TSP1) repeat"/>
    <property type="match status" value="2"/>
</dbReference>
<keyword evidence="2" id="KW-1015">Disulfide bond</keyword>
<evidence type="ECO:0000256" key="3">
    <source>
        <dbReference type="ARBA" id="ARBA00023180"/>
    </source>
</evidence>
<sequence length="361" mass="40208">MSGWAEWGLCGDLLRGQVIQGNSSHPRTLPCGESRRIRFKYFMELPSNGGRSCPVMDSDNQVYESQVCHTICNDNFFVSNGWDSCQPRRRRSHSNCGSGVQTRTVNCFRTERLSSFSNVAVLLEDKRLCDVTNMPLGADKCTLPCPGECVVSKWSSWQPCPGGTPGSCEGTVRIRTRRLLRQTDRDVTEASCPDAQNLTQTEECQLNVNCFTYSAAWSEWSSCLAPRPAVCGEGRMRRRMNCVQSDGLPVHVSKCAAANVTIENPQSVKCRVDCPVDCEVTEWSAWSQCSGTCGVSRHRTRVRKISRQPSRTGRRCPQELVQTRPCCAKPCYKWSLLGWTTCSLTRGNCGSGSQERVVQCV</sequence>
<dbReference type="HOGENOM" id="CLU_768426_0_0_1"/>
<dbReference type="PANTHER" id="PTHR11311:SF30">
    <property type="entry name" value="SPONDIN-LIKE TSP1 DOMAIN-CONTAINING PROTEIN"/>
    <property type="match status" value="1"/>
</dbReference>
<dbReference type="AlphaFoldDB" id="H2Y2T3"/>
<protein>
    <recommendedName>
        <fullName evidence="4">Spondin-like TSP1 domain-containing protein</fullName>
    </recommendedName>
</protein>
<dbReference type="InterPro" id="IPR044004">
    <property type="entry name" value="TSP1_spondin_dom"/>
</dbReference>
<evidence type="ECO:0000313" key="6">
    <source>
        <dbReference type="Proteomes" id="UP000008144"/>
    </source>
</evidence>
<keyword evidence="1" id="KW-0732">Signal</keyword>
<accession>H2Y2T3</accession>
<keyword evidence="6" id="KW-1185">Reference proteome</keyword>
<dbReference type="OMA" id="CHTICND"/>
<dbReference type="InParanoid" id="H2Y2T3"/>
<organism evidence="5 6">
    <name type="scientific">Ciona intestinalis</name>
    <name type="common">Transparent sea squirt</name>
    <name type="synonym">Ascidia intestinalis</name>
    <dbReference type="NCBI Taxonomy" id="7719"/>
    <lineage>
        <taxon>Eukaryota</taxon>
        <taxon>Metazoa</taxon>
        <taxon>Chordata</taxon>
        <taxon>Tunicata</taxon>
        <taxon>Ascidiacea</taxon>
        <taxon>Phlebobranchia</taxon>
        <taxon>Cionidae</taxon>
        <taxon>Ciona</taxon>
    </lineage>
</organism>
<feature type="domain" description="Spondin-like TSP1" evidence="4">
    <location>
        <begin position="278"/>
        <end position="331"/>
    </location>
</feature>
<dbReference type="SUPFAM" id="SSF82895">
    <property type="entry name" value="TSP-1 type 1 repeat"/>
    <property type="match status" value="2"/>
</dbReference>
<dbReference type="InterPro" id="IPR051418">
    <property type="entry name" value="Spondin/Thrombospondin_T1"/>
</dbReference>
<reference evidence="5" key="3">
    <citation type="submission" date="2025-09" db="UniProtKB">
        <authorList>
            <consortium name="Ensembl"/>
        </authorList>
    </citation>
    <scope>IDENTIFICATION</scope>
</reference>
<dbReference type="Pfam" id="PF19028">
    <property type="entry name" value="TSP1_spondin"/>
    <property type="match status" value="1"/>
</dbReference>
<dbReference type="GeneTree" id="ENSGT00940000166853"/>
<evidence type="ECO:0000259" key="4">
    <source>
        <dbReference type="Pfam" id="PF19028"/>
    </source>
</evidence>
<reference evidence="5" key="2">
    <citation type="submission" date="2025-08" db="UniProtKB">
        <authorList>
            <consortium name="Ensembl"/>
        </authorList>
    </citation>
    <scope>IDENTIFICATION</scope>
</reference>
<name>H2Y2T3_CIOIN</name>
<dbReference type="InterPro" id="IPR036383">
    <property type="entry name" value="TSP1_rpt_sf"/>
</dbReference>
<evidence type="ECO:0000256" key="2">
    <source>
        <dbReference type="ARBA" id="ARBA00023157"/>
    </source>
</evidence>
<keyword evidence="3" id="KW-0325">Glycoprotein</keyword>
<reference evidence="6" key="1">
    <citation type="journal article" date="2002" name="Science">
        <title>The draft genome of Ciona intestinalis: insights into chordate and vertebrate origins.</title>
        <authorList>
            <person name="Dehal P."/>
            <person name="Satou Y."/>
            <person name="Campbell R.K."/>
            <person name="Chapman J."/>
            <person name="Degnan B."/>
            <person name="De Tomaso A."/>
            <person name="Davidson B."/>
            <person name="Di Gregorio A."/>
            <person name="Gelpke M."/>
            <person name="Goodstein D.M."/>
            <person name="Harafuji N."/>
            <person name="Hastings K.E."/>
            <person name="Ho I."/>
            <person name="Hotta K."/>
            <person name="Huang W."/>
            <person name="Kawashima T."/>
            <person name="Lemaire P."/>
            <person name="Martinez D."/>
            <person name="Meinertzhagen I.A."/>
            <person name="Necula S."/>
            <person name="Nonaka M."/>
            <person name="Putnam N."/>
            <person name="Rash S."/>
            <person name="Saiga H."/>
            <person name="Satake M."/>
            <person name="Terry A."/>
            <person name="Yamada L."/>
            <person name="Wang H.G."/>
            <person name="Awazu S."/>
            <person name="Azumi K."/>
            <person name="Boore J."/>
            <person name="Branno M."/>
            <person name="Chin-Bow S."/>
            <person name="DeSantis R."/>
            <person name="Doyle S."/>
            <person name="Francino P."/>
            <person name="Keys D.N."/>
            <person name="Haga S."/>
            <person name="Hayashi H."/>
            <person name="Hino K."/>
            <person name="Imai K.S."/>
            <person name="Inaba K."/>
            <person name="Kano S."/>
            <person name="Kobayashi K."/>
            <person name="Kobayashi M."/>
            <person name="Lee B.I."/>
            <person name="Makabe K.W."/>
            <person name="Manohar C."/>
            <person name="Matassi G."/>
            <person name="Medina M."/>
            <person name="Mochizuki Y."/>
            <person name="Mount S."/>
            <person name="Morishita T."/>
            <person name="Miura S."/>
            <person name="Nakayama A."/>
            <person name="Nishizaka S."/>
            <person name="Nomoto H."/>
            <person name="Ohta F."/>
            <person name="Oishi K."/>
            <person name="Rigoutsos I."/>
            <person name="Sano M."/>
            <person name="Sasaki A."/>
            <person name="Sasakura Y."/>
            <person name="Shoguchi E."/>
            <person name="Shin-i T."/>
            <person name="Spagnuolo A."/>
            <person name="Stainier D."/>
            <person name="Suzuki M.M."/>
            <person name="Tassy O."/>
            <person name="Takatori N."/>
            <person name="Tokuoka M."/>
            <person name="Yagi K."/>
            <person name="Yoshizaki F."/>
            <person name="Wada S."/>
            <person name="Zhang C."/>
            <person name="Hyatt P.D."/>
            <person name="Larimer F."/>
            <person name="Detter C."/>
            <person name="Doggett N."/>
            <person name="Glavina T."/>
            <person name="Hawkins T."/>
            <person name="Richardson P."/>
            <person name="Lucas S."/>
            <person name="Kohara Y."/>
            <person name="Levine M."/>
            <person name="Satoh N."/>
            <person name="Rokhsar D.S."/>
        </authorList>
    </citation>
    <scope>NUCLEOTIDE SEQUENCE [LARGE SCALE GENOMIC DNA]</scope>
</reference>
<dbReference type="InterPro" id="IPR000884">
    <property type="entry name" value="TSP1_rpt"/>
</dbReference>
<dbReference type="Pfam" id="PF00090">
    <property type="entry name" value="TSP_1"/>
    <property type="match status" value="1"/>
</dbReference>
<evidence type="ECO:0000313" key="5">
    <source>
        <dbReference type="Ensembl" id="ENSCINP00000036218.1"/>
    </source>
</evidence>
<dbReference type="PROSITE" id="PS50092">
    <property type="entry name" value="TSP1"/>
    <property type="match status" value="3"/>
</dbReference>
<dbReference type="PANTHER" id="PTHR11311">
    <property type="entry name" value="SPONDIN"/>
    <property type="match status" value="1"/>
</dbReference>
<dbReference type="Ensembl" id="ENSCINT00000037241.1">
    <property type="protein sequence ID" value="ENSCINP00000036218.1"/>
    <property type="gene ID" value="ENSCING00000020175.1"/>
</dbReference>
<dbReference type="Proteomes" id="UP000008144">
    <property type="component" value="Unassembled WGS sequence"/>
</dbReference>